<evidence type="ECO:0000256" key="3">
    <source>
        <dbReference type="ARBA" id="ARBA00022553"/>
    </source>
</evidence>
<dbReference type="InterPro" id="IPR000160">
    <property type="entry name" value="GGDEF_dom"/>
</dbReference>
<dbReference type="GO" id="GO:0005886">
    <property type="term" value="C:plasma membrane"/>
    <property type="evidence" value="ECO:0007669"/>
    <property type="project" value="UniProtKB-SubCell"/>
</dbReference>
<keyword evidence="2" id="KW-1003">Cell membrane</keyword>
<evidence type="ECO:0000256" key="10">
    <source>
        <dbReference type="ARBA" id="ARBA00023012"/>
    </source>
</evidence>
<dbReference type="SMART" id="SM00086">
    <property type="entry name" value="PAC"/>
    <property type="match status" value="2"/>
</dbReference>
<keyword evidence="3" id="KW-0597">Phosphoprotein</keyword>
<dbReference type="GO" id="GO:0000160">
    <property type="term" value="P:phosphorelay signal transduction system"/>
    <property type="evidence" value="ECO:0007669"/>
    <property type="project" value="UniProtKB-KW"/>
</dbReference>
<name>A0A1T5APG6_9FIRM</name>
<dbReference type="InterPro" id="IPR043128">
    <property type="entry name" value="Rev_trsase/Diguanyl_cyclase"/>
</dbReference>
<dbReference type="PANTHER" id="PTHR44757">
    <property type="entry name" value="DIGUANYLATE CYCLASE DGCP"/>
    <property type="match status" value="1"/>
</dbReference>
<keyword evidence="8" id="KW-0067">ATP-binding</keyword>
<dbReference type="Proteomes" id="UP000243406">
    <property type="component" value="Unassembled WGS sequence"/>
</dbReference>
<dbReference type="PROSITE" id="PS50113">
    <property type="entry name" value="PAC"/>
    <property type="match status" value="1"/>
</dbReference>
<evidence type="ECO:0000256" key="8">
    <source>
        <dbReference type="ARBA" id="ARBA00022840"/>
    </source>
</evidence>
<feature type="domain" description="PAS" evidence="13">
    <location>
        <begin position="362"/>
        <end position="420"/>
    </location>
</feature>
<organism evidence="16 17">
    <name type="scientific">Acetoanaerobium noterae</name>
    <dbReference type="NCBI Taxonomy" id="745369"/>
    <lineage>
        <taxon>Bacteria</taxon>
        <taxon>Bacillati</taxon>
        <taxon>Bacillota</taxon>
        <taxon>Clostridia</taxon>
        <taxon>Peptostreptococcales</taxon>
        <taxon>Filifactoraceae</taxon>
        <taxon>Acetoanaerobium</taxon>
    </lineage>
</organism>
<sequence length="688" mass="78111">MIKNLGKRKLSIKQEVFYLGVVFSLVTLLLFGGILCTSIYYMQVNHAKQALHDSNYHMAMIAKNQSRAISNTLQVLSNNPDVRTAGLSDDEALVSKVRSLYRDYYNSDKNIMYIYSGYENGRIIIDNWASPPEFDPRERPWYKHATDIKENKVVLGRAYQDASTKQWLVSSSTPLYGMDGEFVGVLSIDRTVENMSSIINEKNLYKSQYSFIIDGYGKILVHPNQNMIQKTFSYFGAEVPSLSGEINFDEGGEPSWAFYSALGDSEWYLVTIVNKHEVLLPLYQTIFILAVISIIIALMLGAFQSRVLNTRLGRPLIVLGNRIRKISNGENLEKLKYYHSNHEIVEIAQNIEKLASIAVKDKEEKLKTILFSVADGVIATDRKGIVEFVNPVAKAHINRLEDRIVGRKIEEIFDIYSETDNCKVAVGLPKSWSENQYYNKEYYAKMRTQSGAEIPIEYSISPIKDSKSKITGMVIVFRDYTVKKKKQEKIEYMSYHDPLTGIYNRRYFDEQIIELDKEENLPLTIIYADINGLKLANDLKGHATGDKLIKLAASSIKKELRTNDIFSRIGGDEFGIVLPQTGAEAAGLLIERIRASLEDKKVEGISLSISFGYATKYKPEEKISSIITDSDSNMYSNKITESAIFKKNTIIDFRNALENKHSMTLEDKLRTKKICDVAMIEMGIKGDE</sequence>
<keyword evidence="9 12" id="KW-1133">Transmembrane helix</keyword>
<evidence type="ECO:0000256" key="6">
    <source>
        <dbReference type="ARBA" id="ARBA00022741"/>
    </source>
</evidence>
<dbReference type="EMBL" id="FUYN01000002">
    <property type="protein sequence ID" value="SKB36826.1"/>
    <property type="molecule type" value="Genomic_DNA"/>
</dbReference>
<keyword evidence="5 12" id="KW-0812">Transmembrane</keyword>
<evidence type="ECO:0000256" key="4">
    <source>
        <dbReference type="ARBA" id="ARBA00022679"/>
    </source>
</evidence>
<dbReference type="PROSITE" id="PS50887">
    <property type="entry name" value="GGDEF"/>
    <property type="match status" value="1"/>
</dbReference>
<proteinExistence type="predicted"/>
<evidence type="ECO:0000313" key="16">
    <source>
        <dbReference type="EMBL" id="SKB36826.1"/>
    </source>
</evidence>
<dbReference type="GO" id="GO:0005524">
    <property type="term" value="F:ATP binding"/>
    <property type="evidence" value="ECO:0007669"/>
    <property type="project" value="UniProtKB-KW"/>
</dbReference>
<dbReference type="SMART" id="SM00267">
    <property type="entry name" value="GGDEF"/>
    <property type="match status" value="1"/>
</dbReference>
<evidence type="ECO:0000256" key="12">
    <source>
        <dbReference type="SAM" id="Phobius"/>
    </source>
</evidence>
<dbReference type="GO" id="GO:0016301">
    <property type="term" value="F:kinase activity"/>
    <property type="evidence" value="ECO:0007669"/>
    <property type="project" value="UniProtKB-KW"/>
</dbReference>
<dbReference type="InterPro" id="IPR035965">
    <property type="entry name" value="PAS-like_dom_sf"/>
</dbReference>
<dbReference type="CDD" id="cd18773">
    <property type="entry name" value="PDC1_HK_sensor"/>
    <property type="match status" value="1"/>
</dbReference>
<evidence type="ECO:0000259" key="14">
    <source>
        <dbReference type="PROSITE" id="PS50113"/>
    </source>
</evidence>
<dbReference type="AlphaFoldDB" id="A0A1T5APG6"/>
<evidence type="ECO:0000313" key="17">
    <source>
        <dbReference type="Proteomes" id="UP000243406"/>
    </source>
</evidence>
<dbReference type="Gene3D" id="6.10.340.10">
    <property type="match status" value="1"/>
</dbReference>
<dbReference type="SUPFAM" id="SSF55073">
    <property type="entry name" value="Nucleotide cyclase"/>
    <property type="match status" value="1"/>
</dbReference>
<keyword evidence="11 12" id="KW-0472">Membrane</keyword>
<dbReference type="InterPro" id="IPR000014">
    <property type="entry name" value="PAS"/>
</dbReference>
<dbReference type="InterPro" id="IPR001610">
    <property type="entry name" value="PAC"/>
</dbReference>
<keyword evidence="6" id="KW-0547">Nucleotide-binding</keyword>
<dbReference type="InterPro" id="IPR029151">
    <property type="entry name" value="Sensor-like_sf"/>
</dbReference>
<accession>A0A1T5APG6</accession>
<keyword evidence="10" id="KW-0902">Two-component regulatory system</keyword>
<dbReference type="InterPro" id="IPR000700">
    <property type="entry name" value="PAS-assoc_C"/>
</dbReference>
<feature type="transmembrane region" description="Helical" evidence="12">
    <location>
        <begin position="16"/>
        <end position="42"/>
    </location>
</feature>
<dbReference type="PROSITE" id="PS50112">
    <property type="entry name" value="PAS"/>
    <property type="match status" value="1"/>
</dbReference>
<dbReference type="InterPro" id="IPR033479">
    <property type="entry name" value="dCache_1"/>
</dbReference>
<evidence type="ECO:0000256" key="2">
    <source>
        <dbReference type="ARBA" id="ARBA00022475"/>
    </source>
</evidence>
<evidence type="ECO:0000256" key="1">
    <source>
        <dbReference type="ARBA" id="ARBA00004651"/>
    </source>
</evidence>
<evidence type="ECO:0000256" key="11">
    <source>
        <dbReference type="ARBA" id="ARBA00023136"/>
    </source>
</evidence>
<dbReference type="NCBIfam" id="TIGR00254">
    <property type="entry name" value="GGDEF"/>
    <property type="match status" value="1"/>
</dbReference>
<dbReference type="InterPro" id="IPR029787">
    <property type="entry name" value="Nucleotide_cyclase"/>
</dbReference>
<evidence type="ECO:0000259" key="13">
    <source>
        <dbReference type="PROSITE" id="PS50112"/>
    </source>
</evidence>
<feature type="domain" description="GGDEF" evidence="15">
    <location>
        <begin position="521"/>
        <end position="655"/>
    </location>
</feature>
<dbReference type="SUPFAM" id="SSF103190">
    <property type="entry name" value="Sensory domain-like"/>
    <property type="match status" value="1"/>
</dbReference>
<dbReference type="CDD" id="cd12912">
    <property type="entry name" value="PDC2_MCP_like"/>
    <property type="match status" value="1"/>
</dbReference>
<feature type="transmembrane region" description="Helical" evidence="12">
    <location>
        <begin position="282"/>
        <end position="303"/>
    </location>
</feature>
<keyword evidence="17" id="KW-1185">Reference proteome</keyword>
<dbReference type="CDD" id="cd01949">
    <property type="entry name" value="GGDEF"/>
    <property type="match status" value="1"/>
</dbReference>
<dbReference type="CDD" id="cd00130">
    <property type="entry name" value="PAS"/>
    <property type="match status" value="1"/>
</dbReference>
<keyword evidence="4" id="KW-0808">Transferase</keyword>
<protein>
    <submittedName>
        <fullName evidence="16">PAS domain S-box-containing protein/diguanylate cyclase (GGDEF) domain-containing protein</fullName>
    </submittedName>
</protein>
<reference evidence="17" key="1">
    <citation type="submission" date="2017-02" db="EMBL/GenBank/DDBJ databases">
        <authorList>
            <person name="Varghese N."/>
            <person name="Submissions S."/>
        </authorList>
    </citation>
    <scope>NUCLEOTIDE SEQUENCE [LARGE SCALE GENOMIC DNA]</scope>
    <source>
        <strain evidence="17">ATCC 35199</strain>
    </source>
</reference>
<dbReference type="Gene3D" id="3.30.450.20">
    <property type="entry name" value="PAS domain"/>
    <property type="match status" value="3"/>
</dbReference>
<dbReference type="Pfam" id="PF00990">
    <property type="entry name" value="GGDEF"/>
    <property type="match status" value="1"/>
</dbReference>
<dbReference type="RefSeq" id="WP_079589005.1">
    <property type="nucleotide sequence ID" value="NZ_FUYN01000002.1"/>
</dbReference>
<evidence type="ECO:0000256" key="5">
    <source>
        <dbReference type="ARBA" id="ARBA00022692"/>
    </source>
</evidence>
<comment type="subcellular location">
    <subcellularLocation>
        <location evidence="1">Cell membrane</location>
        <topology evidence="1">Multi-pass membrane protein</topology>
    </subcellularLocation>
</comment>
<dbReference type="PANTHER" id="PTHR44757:SF2">
    <property type="entry name" value="BIOFILM ARCHITECTURE MAINTENANCE PROTEIN MBAA"/>
    <property type="match status" value="1"/>
</dbReference>
<feature type="domain" description="PAC" evidence="14">
    <location>
        <begin position="440"/>
        <end position="492"/>
    </location>
</feature>
<dbReference type="Pfam" id="PF02743">
    <property type="entry name" value="dCache_1"/>
    <property type="match status" value="1"/>
</dbReference>
<gene>
    <name evidence="16" type="ORF">SAMN02745120_1077</name>
</gene>
<evidence type="ECO:0000256" key="7">
    <source>
        <dbReference type="ARBA" id="ARBA00022777"/>
    </source>
</evidence>
<dbReference type="NCBIfam" id="TIGR00229">
    <property type="entry name" value="sensory_box"/>
    <property type="match status" value="1"/>
</dbReference>
<dbReference type="InterPro" id="IPR052155">
    <property type="entry name" value="Biofilm_reg_signaling"/>
</dbReference>
<evidence type="ECO:0000259" key="15">
    <source>
        <dbReference type="PROSITE" id="PS50887"/>
    </source>
</evidence>
<dbReference type="Pfam" id="PF13426">
    <property type="entry name" value="PAS_9"/>
    <property type="match status" value="1"/>
</dbReference>
<dbReference type="Gene3D" id="3.30.70.270">
    <property type="match status" value="1"/>
</dbReference>
<keyword evidence="7" id="KW-0418">Kinase</keyword>
<dbReference type="SUPFAM" id="SSF55785">
    <property type="entry name" value="PYP-like sensor domain (PAS domain)"/>
    <property type="match status" value="1"/>
</dbReference>
<dbReference type="OrthoDB" id="9804747at2"/>
<evidence type="ECO:0000256" key="9">
    <source>
        <dbReference type="ARBA" id="ARBA00022989"/>
    </source>
</evidence>